<dbReference type="AlphaFoldDB" id="A0A7I8IEI0"/>
<sequence length="282" mass="30866">MLFSKAASSCPASHLASSRPAGSFSSPLFSAETPFRSRWTINPPVVGPPPRPSWNWGEARNSSSPSVAGAASASYFSPASDLELDFEEDEGSPWEGAVVYRRDPSVTHLEYCTTLERLGLGKLSSELSVTWEPSLSGTPVLISIDVTRKKRKLKLDGILRTVIVLGCNRCGGPAAENVFSNFALLLTEDPIAEPEEFDLGTIYGTEKSRGFSMGGEDEDEDEESIDLDDRLYFPSDEKAIDISKNIRDIVHLEITINAVCDPSCKGLCLKVRDESEQEHMQM</sequence>
<keyword evidence="3" id="KW-1185">Reference proteome</keyword>
<evidence type="ECO:0000313" key="2">
    <source>
        <dbReference type="EMBL" id="CAA2616101.1"/>
    </source>
</evidence>
<evidence type="ECO:0000313" key="3">
    <source>
        <dbReference type="Proteomes" id="UP001189122"/>
    </source>
</evidence>
<evidence type="ECO:0000256" key="1">
    <source>
        <dbReference type="SAM" id="MobiDB-lite"/>
    </source>
</evidence>
<gene>
    <name evidence="2" type="ORF">SI7747_02002334</name>
</gene>
<reference evidence="2 3" key="1">
    <citation type="submission" date="2019-12" db="EMBL/GenBank/DDBJ databases">
        <authorList>
            <person name="Scholz U."/>
            <person name="Mascher M."/>
            <person name="Fiebig A."/>
        </authorList>
    </citation>
    <scope>NUCLEOTIDE SEQUENCE</scope>
</reference>
<dbReference type="Pfam" id="PF02620">
    <property type="entry name" value="YceD"/>
    <property type="match status" value="1"/>
</dbReference>
<dbReference type="PANTHER" id="PTHR34374:SF1">
    <property type="entry name" value="LARGE RIBOSOMAL RNA SUBUNIT ACCUMULATION PROTEIN YCED HOMOLOG 1, CHLOROPLASTIC"/>
    <property type="match status" value="1"/>
</dbReference>
<protein>
    <submittedName>
        <fullName evidence="2">Uncharacterized protein</fullName>
    </submittedName>
</protein>
<dbReference type="InterPro" id="IPR003772">
    <property type="entry name" value="YceD"/>
</dbReference>
<name>A0A7I8IEI0_SPIIN</name>
<feature type="region of interest" description="Disordered" evidence="1">
    <location>
        <begin position="1"/>
        <end position="25"/>
    </location>
</feature>
<dbReference type="Proteomes" id="UP001189122">
    <property type="component" value="Unassembled WGS sequence"/>
</dbReference>
<dbReference type="EMBL" id="LR743589">
    <property type="protein sequence ID" value="CAA2616101.1"/>
    <property type="molecule type" value="Genomic_DNA"/>
</dbReference>
<accession>A0A7I8IEI0</accession>
<proteinExistence type="predicted"/>
<dbReference type="EMBL" id="CACRZD030000002">
    <property type="protein sequence ID" value="CAA6655794.1"/>
    <property type="molecule type" value="Genomic_DNA"/>
</dbReference>
<dbReference type="PANTHER" id="PTHR34374">
    <property type="entry name" value="LARGE RIBOSOMAL RNA SUBUNIT ACCUMULATION PROTEIN YCED HOMOLOG 1, CHLOROPLASTIC"/>
    <property type="match status" value="1"/>
</dbReference>
<feature type="compositionally biased region" description="Polar residues" evidence="1">
    <location>
        <begin position="1"/>
        <end position="11"/>
    </location>
</feature>
<organism evidence="2">
    <name type="scientific">Spirodela intermedia</name>
    <name type="common">Intermediate duckweed</name>
    <dbReference type="NCBI Taxonomy" id="51605"/>
    <lineage>
        <taxon>Eukaryota</taxon>
        <taxon>Viridiplantae</taxon>
        <taxon>Streptophyta</taxon>
        <taxon>Embryophyta</taxon>
        <taxon>Tracheophyta</taxon>
        <taxon>Spermatophyta</taxon>
        <taxon>Magnoliopsida</taxon>
        <taxon>Liliopsida</taxon>
        <taxon>Araceae</taxon>
        <taxon>Lemnoideae</taxon>
        <taxon>Spirodela</taxon>
    </lineage>
</organism>